<evidence type="ECO:0000256" key="2">
    <source>
        <dbReference type="ARBA" id="ARBA00009774"/>
    </source>
</evidence>
<dbReference type="GO" id="GO:0016993">
    <property type="term" value="F:precorrin-8X methylmutase activity"/>
    <property type="evidence" value="ECO:0007669"/>
    <property type="project" value="InterPro"/>
</dbReference>
<proteinExistence type="inferred from homology"/>
<reference evidence="6 7" key="1">
    <citation type="journal article" date="2009" name="Stand. Genomic Sci.">
        <title>Complete genome sequence of Acidimicrobium ferrooxidans type strain (ICP).</title>
        <authorList>
            <person name="Clum A."/>
            <person name="Nolan M."/>
            <person name="Lang E."/>
            <person name="Glavina Del Rio T."/>
            <person name="Tice H."/>
            <person name="Copeland A."/>
            <person name="Cheng J.F."/>
            <person name="Lucas S."/>
            <person name="Chen F."/>
            <person name="Bruce D."/>
            <person name="Goodwin L."/>
            <person name="Pitluck S."/>
            <person name="Ivanova N."/>
            <person name="Mavrommatis K."/>
            <person name="Mikhailova N."/>
            <person name="Pati A."/>
            <person name="Chen A."/>
            <person name="Palaniappan K."/>
            <person name="Goker M."/>
            <person name="Spring S."/>
            <person name="Land M."/>
            <person name="Hauser L."/>
            <person name="Chang Y.J."/>
            <person name="Jeffries C.C."/>
            <person name="Chain P."/>
            <person name="Bristow J."/>
            <person name="Eisen J.A."/>
            <person name="Markowitz V."/>
            <person name="Hugenholtz P."/>
            <person name="Kyrpides N.C."/>
            <person name="Klenk H.P."/>
            <person name="Lapidus A."/>
        </authorList>
    </citation>
    <scope>NUCLEOTIDE SEQUENCE [LARGE SCALE GENOMIC DNA]</scope>
    <source>
        <strain evidence="7">DSM 10331 / JCM 15462 / NBRC 103882 / ICP</strain>
    </source>
</reference>
<protein>
    <submittedName>
        <fullName evidence="6">Precorrin-8X methylmutase CbiC/CobH</fullName>
    </submittedName>
</protein>
<accession>C7LYE0</accession>
<keyword evidence="7" id="KW-1185">Reference proteome</keyword>
<organism evidence="6 7">
    <name type="scientific">Acidimicrobium ferrooxidans (strain DSM 10331 / JCM 15462 / NBRC 103882 / ICP)</name>
    <dbReference type="NCBI Taxonomy" id="525909"/>
    <lineage>
        <taxon>Bacteria</taxon>
        <taxon>Bacillati</taxon>
        <taxon>Actinomycetota</taxon>
        <taxon>Acidimicrobiia</taxon>
        <taxon>Acidimicrobiales</taxon>
        <taxon>Acidimicrobiaceae</taxon>
        <taxon>Acidimicrobium</taxon>
    </lineage>
</organism>
<comment type="similarity">
    <text evidence="2">Belongs to the CobH/CbiC family.</text>
</comment>
<dbReference type="OrthoDB" id="9780708at2"/>
<evidence type="ECO:0000256" key="1">
    <source>
        <dbReference type="ARBA" id="ARBA00004953"/>
    </source>
</evidence>
<dbReference type="Gene3D" id="3.40.50.10230">
    <property type="entry name" value="Cobalamin biosynthesis CobH/CbiC, precorrin-8X methylmutase"/>
    <property type="match status" value="1"/>
</dbReference>
<dbReference type="GO" id="GO:0009236">
    <property type="term" value="P:cobalamin biosynthetic process"/>
    <property type="evidence" value="ECO:0007669"/>
    <property type="project" value="UniProtKB-UniPathway"/>
</dbReference>
<dbReference type="InterPro" id="IPR036588">
    <property type="entry name" value="CobH/CbiC_sf"/>
</dbReference>
<name>C7LYE0_ACIFD</name>
<dbReference type="EMBL" id="CP001631">
    <property type="protein sequence ID" value="ACU53748.1"/>
    <property type="molecule type" value="Genomic_DNA"/>
</dbReference>
<sequence length="194" mass="19885">MTTDAGARITRESFERICAEVDLARFGPGARRVAARIVHATADPSLVDDLVLDEAVVTEAVRLLRTGAPILVDARMVAAGAPRLPTIVTLDAVEQGDAVETRSARAMRASLSALANPAVVAIGNAPTALSALLEHPVNVGVVLGFCVGYVGAAEAKERLLASGLACLTLRGRRGGSPVAAAALNALAELATEET</sequence>
<dbReference type="InterPro" id="IPR003722">
    <property type="entry name" value="Cbl_synth_CobH/CbiC"/>
</dbReference>
<dbReference type="HOGENOM" id="CLU_084703_0_0_11"/>
<evidence type="ECO:0000256" key="3">
    <source>
        <dbReference type="ARBA" id="ARBA00022573"/>
    </source>
</evidence>
<dbReference type="STRING" id="525909.Afer_0800"/>
<dbReference type="Proteomes" id="UP000000771">
    <property type="component" value="Chromosome"/>
</dbReference>
<evidence type="ECO:0000313" key="7">
    <source>
        <dbReference type="Proteomes" id="UP000000771"/>
    </source>
</evidence>
<dbReference type="Pfam" id="PF02570">
    <property type="entry name" value="CbiC"/>
    <property type="match status" value="1"/>
</dbReference>
<dbReference type="PANTHER" id="PTHR43588">
    <property type="entry name" value="COBALT-PRECORRIN-8 METHYLMUTASE"/>
    <property type="match status" value="1"/>
</dbReference>
<comment type="pathway">
    <text evidence="1">Cofactor biosynthesis; adenosylcobalamin biosynthesis.</text>
</comment>
<dbReference type="eggNOG" id="COG2082">
    <property type="taxonomic scope" value="Bacteria"/>
</dbReference>
<dbReference type="SUPFAM" id="SSF63965">
    <property type="entry name" value="Precorrin-8X methylmutase CbiC/CobH"/>
    <property type="match status" value="1"/>
</dbReference>
<evidence type="ECO:0000313" key="6">
    <source>
        <dbReference type="EMBL" id="ACU53748.1"/>
    </source>
</evidence>
<evidence type="ECO:0000259" key="5">
    <source>
        <dbReference type="Pfam" id="PF02570"/>
    </source>
</evidence>
<dbReference type="RefSeq" id="WP_015798237.1">
    <property type="nucleotide sequence ID" value="NC_013124.1"/>
</dbReference>
<feature type="domain" description="Cobalamin biosynthesis precorrin-8X methylmutase CobH/CbiC" evidence="5">
    <location>
        <begin position="9"/>
        <end position="188"/>
    </location>
</feature>
<evidence type="ECO:0000256" key="4">
    <source>
        <dbReference type="ARBA" id="ARBA00023235"/>
    </source>
</evidence>
<dbReference type="AlphaFoldDB" id="C7LYE0"/>
<dbReference type="UniPathway" id="UPA00148"/>
<keyword evidence="3" id="KW-0169">Cobalamin biosynthesis</keyword>
<gene>
    <name evidence="6" type="ordered locus">Afer_0800</name>
</gene>
<keyword evidence="4" id="KW-0413">Isomerase</keyword>
<dbReference type="PANTHER" id="PTHR43588:SF1">
    <property type="entry name" value="COBALT-PRECORRIN-8 METHYLMUTASE"/>
    <property type="match status" value="1"/>
</dbReference>
<dbReference type="KEGG" id="afo:Afer_0800"/>